<reference evidence="11" key="1">
    <citation type="submission" date="2025-08" db="UniProtKB">
        <authorList>
            <consortium name="Ensembl"/>
        </authorList>
    </citation>
    <scope>IDENTIFICATION</scope>
</reference>
<dbReference type="Pfam" id="PF00076">
    <property type="entry name" value="RRM_1"/>
    <property type="match status" value="1"/>
</dbReference>
<dbReference type="InterPro" id="IPR000504">
    <property type="entry name" value="RRM_dom"/>
</dbReference>
<dbReference type="FunFam" id="3.30.70.330:FF:000346">
    <property type="entry name" value="Nucleolar protein 8"/>
    <property type="match status" value="1"/>
</dbReference>
<comment type="subunit">
    <text evidence="6">Interacts with the GTP form of RRAGA, RRAGC and RRAGD. Interacts with NIP7. Interacts with DDX18; the interaction is RNA-dependent. Interacts with DDX47; the interaction is RNA-dependent.</text>
</comment>
<evidence type="ECO:0000313" key="12">
    <source>
        <dbReference type="Proteomes" id="UP000694426"/>
    </source>
</evidence>
<dbReference type="CDD" id="cd12226">
    <property type="entry name" value="RRM_NOL8"/>
    <property type="match status" value="1"/>
</dbReference>
<dbReference type="InterPro" id="IPR034138">
    <property type="entry name" value="NOP8_RRM"/>
</dbReference>
<organism evidence="11 12">
    <name type="scientific">Anser brachyrhynchus</name>
    <name type="common">Pink-footed goose</name>
    <dbReference type="NCBI Taxonomy" id="132585"/>
    <lineage>
        <taxon>Eukaryota</taxon>
        <taxon>Metazoa</taxon>
        <taxon>Chordata</taxon>
        <taxon>Craniata</taxon>
        <taxon>Vertebrata</taxon>
        <taxon>Euteleostomi</taxon>
        <taxon>Archelosauria</taxon>
        <taxon>Archosauria</taxon>
        <taxon>Dinosauria</taxon>
        <taxon>Saurischia</taxon>
        <taxon>Theropoda</taxon>
        <taxon>Coelurosauria</taxon>
        <taxon>Aves</taxon>
        <taxon>Neognathae</taxon>
        <taxon>Galloanserae</taxon>
        <taxon>Anseriformes</taxon>
        <taxon>Anatidae</taxon>
        <taxon>Anserinae</taxon>
        <taxon>Anser</taxon>
    </lineage>
</organism>
<feature type="domain" description="RRM" evidence="10">
    <location>
        <begin position="8"/>
        <end position="89"/>
    </location>
</feature>
<dbReference type="GO" id="GO:0005730">
    <property type="term" value="C:nucleolus"/>
    <property type="evidence" value="ECO:0007669"/>
    <property type="project" value="UniProtKB-SubCell"/>
</dbReference>
<evidence type="ECO:0000259" key="10">
    <source>
        <dbReference type="PROSITE" id="PS50102"/>
    </source>
</evidence>
<evidence type="ECO:0000256" key="7">
    <source>
        <dbReference type="ARBA" id="ARBA00068539"/>
    </source>
</evidence>
<feature type="transmembrane region" description="Helical" evidence="9">
    <location>
        <begin position="167"/>
        <end position="185"/>
    </location>
</feature>
<dbReference type="InterPro" id="IPR035979">
    <property type="entry name" value="RBD_domain_sf"/>
</dbReference>
<evidence type="ECO:0000256" key="5">
    <source>
        <dbReference type="ARBA" id="ARBA00054821"/>
    </source>
</evidence>
<dbReference type="Gene3D" id="3.30.70.330">
    <property type="match status" value="1"/>
</dbReference>
<evidence type="ECO:0000256" key="9">
    <source>
        <dbReference type="SAM" id="Phobius"/>
    </source>
</evidence>
<evidence type="ECO:0000256" key="2">
    <source>
        <dbReference type="ARBA" id="ARBA00022553"/>
    </source>
</evidence>
<reference evidence="11" key="2">
    <citation type="submission" date="2025-09" db="UniProtKB">
        <authorList>
            <consortium name="Ensembl"/>
        </authorList>
    </citation>
    <scope>IDENTIFICATION</scope>
</reference>
<keyword evidence="3 8" id="KW-0694">RNA-binding</keyword>
<comment type="subcellular location">
    <subcellularLocation>
        <location evidence="1">Nucleus</location>
        <location evidence="1">Nucleolus</location>
    </subcellularLocation>
</comment>
<protein>
    <recommendedName>
        <fullName evidence="7">Nucleolar protein 8</fullName>
    </recommendedName>
</protein>
<evidence type="ECO:0000313" key="11">
    <source>
        <dbReference type="Ensembl" id="ENSABRP00000000121.1"/>
    </source>
</evidence>
<dbReference type="GO" id="GO:1902570">
    <property type="term" value="P:protein localization to nucleolus"/>
    <property type="evidence" value="ECO:0007669"/>
    <property type="project" value="TreeGrafter"/>
</dbReference>
<keyword evidence="4" id="KW-0539">Nucleus</keyword>
<proteinExistence type="predicted"/>
<dbReference type="SUPFAM" id="SSF54928">
    <property type="entry name" value="RNA-binding domain, RBD"/>
    <property type="match status" value="1"/>
</dbReference>
<name>A0A8B9B7R5_9AVES</name>
<dbReference type="PROSITE" id="PS50102">
    <property type="entry name" value="RRM"/>
    <property type="match status" value="1"/>
</dbReference>
<dbReference type="Ensembl" id="ENSABRT00000000207.1">
    <property type="protein sequence ID" value="ENSABRP00000000121.1"/>
    <property type="gene ID" value="ENSABRG00000000147.1"/>
</dbReference>
<evidence type="ECO:0000256" key="4">
    <source>
        <dbReference type="ARBA" id="ARBA00023242"/>
    </source>
</evidence>
<evidence type="ECO:0000256" key="3">
    <source>
        <dbReference type="ARBA" id="ARBA00022884"/>
    </source>
</evidence>
<dbReference type="PANTHER" id="PTHR48029:SF1">
    <property type="entry name" value="NUCLEOLAR PROTEIN 8"/>
    <property type="match status" value="1"/>
</dbReference>
<keyword evidence="9" id="KW-0472">Membrane</keyword>
<evidence type="ECO:0000256" key="1">
    <source>
        <dbReference type="ARBA" id="ARBA00004604"/>
    </source>
</evidence>
<dbReference type="GeneTree" id="ENSGT00390000004860"/>
<evidence type="ECO:0000256" key="8">
    <source>
        <dbReference type="PROSITE-ProRule" id="PRU00176"/>
    </source>
</evidence>
<dbReference type="AlphaFoldDB" id="A0A8B9B7R5"/>
<sequence>MEKEQASKRLYVGGLGHTVSKAELQERFGKFGRVLDVEIITRKDDQGNPTKTFAYITANISETDLRKCTSILNKAKWKGQTLQVELAKESFLHRLAMEREEARLQKEKTQRNDKMSLLESLKKAGVVDFHMKAVPGTEVPGHKNWVVGKFGRVLPILRLRSQQKNKISFLYWLGIDTVLFFLLLYG</sequence>
<dbReference type="PANTHER" id="PTHR48029">
    <property type="entry name" value="NUCLEOLAR PROTEIN 8"/>
    <property type="match status" value="1"/>
</dbReference>
<evidence type="ECO:0000256" key="6">
    <source>
        <dbReference type="ARBA" id="ARBA00065066"/>
    </source>
</evidence>
<dbReference type="SMART" id="SM00360">
    <property type="entry name" value="RRM"/>
    <property type="match status" value="1"/>
</dbReference>
<comment type="function">
    <text evidence="5">Plays an essential role in the survival of diffuse-type gastric cancer cells. Acts as a nucleolar anchoring protein for DDX47. May be involved in regulation of gene expression at the post-transcriptional level or in ribosome biogenesis in cancer cells.</text>
</comment>
<keyword evidence="9" id="KW-0812">Transmembrane</keyword>
<dbReference type="GO" id="GO:0003723">
    <property type="term" value="F:RNA binding"/>
    <property type="evidence" value="ECO:0007669"/>
    <property type="project" value="UniProtKB-UniRule"/>
</dbReference>
<keyword evidence="2" id="KW-0597">Phosphoprotein</keyword>
<keyword evidence="12" id="KW-1185">Reference proteome</keyword>
<accession>A0A8B9B7R5</accession>
<keyword evidence="9" id="KW-1133">Transmembrane helix</keyword>
<dbReference type="InterPro" id="IPR012677">
    <property type="entry name" value="Nucleotide-bd_a/b_plait_sf"/>
</dbReference>
<dbReference type="Proteomes" id="UP000694426">
    <property type="component" value="Unplaced"/>
</dbReference>